<evidence type="ECO:0000313" key="2">
    <source>
        <dbReference type="Proteomes" id="UP000297866"/>
    </source>
</evidence>
<proteinExistence type="predicted"/>
<comment type="caution">
    <text evidence="1">The sequence shown here is derived from an EMBL/GenBank/DDBJ whole genome shotgun (WGS) entry which is preliminary data.</text>
</comment>
<dbReference type="AlphaFoldDB" id="A0A4V3I6B7"/>
<gene>
    <name evidence="1" type="ORF">E3O23_11540</name>
</gene>
<dbReference type="Proteomes" id="UP000297866">
    <property type="component" value="Unassembled WGS sequence"/>
</dbReference>
<protein>
    <submittedName>
        <fullName evidence="1">Uncharacterized protein</fullName>
    </submittedName>
</protein>
<dbReference type="EMBL" id="SOEZ01000057">
    <property type="protein sequence ID" value="TFB49475.1"/>
    <property type="molecule type" value="Genomic_DNA"/>
</dbReference>
<sequence length="105" mass="11756">MVQHKKAQEKAQGSGSRTHLFEWVEDKLRPIFDSPPVGSYEAEHAVNLQECPICGHSMREHTIDHSVANTILVCPVPHPGAWDRDAFEPVNEFGMVRGRGRPATE</sequence>
<evidence type="ECO:0000313" key="1">
    <source>
        <dbReference type="EMBL" id="TFB49475.1"/>
    </source>
</evidence>
<reference evidence="1 2" key="1">
    <citation type="submission" date="2019-03" db="EMBL/GenBank/DDBJ databases">
        <title>Genomics of glacier-inhabiting Cryobacterium strains.</title>
        <authorList>
            <person name="Liu Q."/>
            <person name="Xin Y.-H."/>
        </authorList>
    </citation>
    <scope>NUCLEOTIDE SEQUENCE [LARGE SCALE GENOMIC DNA]</scope>
    <source>
        <strain evidence="1 2">Sr47</strain>
    </source>
</reference>
<keyword evidence="2" id="KW-1185">Reference proteome</keyword>
<dbReference type="OrthoDB" id="4981253at2"/>
<accession>A0A4V3I6B7</accession>
<organism evidence="1 2">
    <name type="scientific">Cryobacterium tagatosivorans</name>
    <dbReference type="NCBI Taxonomy" id="1259199"/>
    <lineage>
        <taxon>Bacteria</taxon>
        <taxon>Bacillati</taxon>
        <taxon>Actinomycetota</taxon>
        <taxon>Actinomycetes</taxon>
        <taxon>Micrococcales</taxon>
        <taxon>Microbacteriaceae</taxon>
        <taxon>Cryobacterium</taxon>
    </lineage>
</organism>
<name>A0A4V3I6B7_9MICO</name>
<dbReference type="RefSeq" id="WP_134491162.1">
    <property type="nucleotide sequence ID" value="NZ_SOEZ01000057.1"/>
</dbReference>